<evidence type="ECO:0008006" key="2">
    <source>
        <dbReference type="Google" id="ProtNLM"/>
    </source>
</evidence>
<evidence type="ECO:0000313" key="1">
    <source>
        <dbReference type="EMBL" id="KAL0307193.1"/>
    </source>
</evidence>
<dbReference type="EMBL" id="JACGWJ010000028">
    <property type="protein sequence ID" value="KAL0307193.1"/>
    <property type="molecule type" value="Genomic_DNA"/>
</dbReference>
<comment type="caution">
    <text evidence="1">The sequence shown here is derived from an EMBL/GenBank/DDBJ whole genome shotgun (WGS) entry which is preliminary data.</text>
</comment>
<dbReference type="InterPro" id="IPR036691">
    <property type="entry name" value="Endo/exonu/phosph_ase_sf"/>
</dbReference>
<dbReference type="PANTHER" id="PTHR33710">
    <property type="entry name" value="BNAC02G09200D PROTEIN"/>
    <property type="match status" value="1"/>
</dbReference>
<reference evidence="1" key="2">
    <citation type="journal article" date="2024" name="Plant">
        <title>Genomic evolution and insights into agronomic trait innovations of Sesamum species.</title>
        <authorList>
            <person name="Miao H."/>
            <person name="Wang L."/>
            <person name="Qu L."/>
            <person name="Liu H."/>
            <person name="Sun Y."/>
            <person name="Le M."/>
            <person name="Wang Q."/>
            <person name="Wei S."/>
            <person name="Zheng Y."/>
            <person name="Lin W."/>
            <person name="Duan Y."/>
            <person name="Cao H."/>
            <person name="Xiong S."/>
            <person name="Wang X."/>
            <person name="Wei L."/>
            <person name="Li C."/>
            <person name="Ma Q."/>
            <person name="Ju M."/>
            <person name="Zhao R."/>
            <person name="Li G."/>
            <person name="Mu C."/>
            <person name="Tian Q."/>
            <person name="Mei H."/>
            <person name="Zhang T."/>
            <person name="Gao T."/>
            <person name="Zhang H."/>
        </authorList>
    </citation>
    <scope>NUCLEOTIDE SEQUENCE</scope>
    <source>
        <strain evidence="1">G02</strain>
    </source>
</reference>
<name>A0AAW2KNK4_SESRA</name>
<dbReference type="PANTHER" id="PTHR33710:SF64">
    <property type="entry name" value="ENDONUCLEASE_EXONUCLEASE_PHOSPHATASE DOMAIN-CONTAINING PROTEIN"/>
    <property type="match status" value="1"/>
</dbReference>
<organism evidence="1">
    <name type="scientific">Sesamum radiatum</name>
    <name type="common">Black benniseed</name>
    <dbReference type="NCBI Taxonomy" id="300843"/>
    <lineage>
        <taxon>Eukaryota</taxon>
        <taxon>Viridiplantae</taxon>
        <taxon>Streptophyta</taxon>
        <taxon>Embryophyta</taxon>
        <taxon>Tracheophyta</taxon>
        <taxon>Spermatophyta</taxon>
        <taxon>Magnoliopsida</taxon>
        <taxon>eudicotyledons</taxon>
        <taxon>Gunneridae</taxon>
        <taxon>Pentapetalae</taxon>
        <taxon>asterids</taxon>
        <taxon>lamiids</taxon>
        <taxon>Lamiales</taxon>
        <taxon>Pedaliaceae</taxon>
        <taxon>Sesamum</taxon>
    </lineage>
</organism>
<reference evidence="1" key="1">
    <citation type="submission" date="2020-06" db="EMBL/GenBank/DDBJ databases">
        <authorList>
            <person name="Li T."/>
            <person name="Hu X."/>
            <person name="Zhang T."/>
            <person name="Song X."/>
            <person name="Zhang H."/>
            <person name="Dai N."/>
            <person name="Sheng W."/>
            <person name="Hou X."/>
            <person name="Wei L."/>
        </authorList>
    </citation>
    <scope>NUCLEOTIDE SEQUENCE</scope>
    <source>
        <strain evidence="1">G02</strain>
        <tissue evidence="1">Leaf</tissue>
    </source>
</reference>
<sequence>MPKLAAQLVMEELRSMTEPAPSVSISDLQQLNLDTTKDKELVLYNPFNALKLDDDEIADDKIKGPKEYNPSKVQNVHVQFIHCKVFMRHYHMHVYVTVMYQANEVRARRDLWHALIDMSDNILDVPWLMLGDFNTVVDMSEVYGHSGDIRVAMEGFRNCIVNTSLITLPMQGCTFTWHNRSDNDRSLWKQLDRMLVNDVWLAQWSNCFYQSLTQRTSDHSPLVLCGNSVNPNYILVFLKATKMEQQMMHQRAKMQWLKGGDQCARIFFRKVNATLLALIPKVQSPTIVANFRLISYCNFLYKAITKILVQQIHPLLDRLASPTQNAFSPGRSISDNILLANELLLDITSNAFPHDVL</sequence>
<dbReference type="Gene3D" id="3.60.10.10">
    <property type="entry name" value="Endonuclease/exonuclease/phosphatase"/>
    <property type="match status" value="1"/>
</dbReference>
<proteinExistence type="predicted"/>
<accession>A0AAW2KNK4</accession>
<dbReference type="SUPFAM" id="SSF56219">
    <property type="entry name" value="DNase I-like"/>
    <property type="match status" value="1"/>
</dbReference>
<gene>
    <name evidence="1" type="ORF">Sradi_6136600</name>
</gene>
<dbReference type="AlphaFoldDB" id="A0AAW2KNK4"/>
<protein>
    <recommendedName>
        <fullName evidence="2">Reverse transcriptase domain-containing protein</fullName>
    </recommendedName>
</protein>